<keyword evidence="2" id="KW-1185">Reference proteome</keyword>
<dbReference type="Proteomes" id="UP000004088">
    <property type="component" value="Unassembled WGS sequence"/>
</dbReference>
<protein>
    <submittedName>
        <fullName evidence="1">Uncharacterized protein</fullName>
    </submittedName>
</protein>
<evidence type="ECO:0000313" key="2">
    <source>
        <dbReference type="Proteomes" id="UP000004088"/>
    </source>
</evidence>
<gene>
    <name evidence="1" type="ORF">HMPREF9098_2088</name>
</gene>
<reference evidence="1 2" key="1">
    <citation type="submission" date="2011-01" db="EMBL/GenBank/DDBJ databases">
        <authorList>
            <person name="Muzny D."/>
            <person name="Qin X."/>
            <person name="Deng J."/>
            <person name="Jiang H."/>
            <person name="Liu Y."/>
            <person name="Qu J."/>
            <person name="Song X.-Z."/>
            <person name="Zhang L."/>
            <person name="Thornton R."/>
            <person name="Coyle M."/>
            <person name="Francisco L."/>
            <person name="Jackson L."/>
            <person name="Javaid M."/>
            <person name="Korchina V."/>
            <person name="Kovar C."/>
            <person name="Mata R."/>
            <person name="Mathew T."/>
            <person name="Ngo R."/>
            <person name="Nguyen L."/>
            <person name="Nguyen N."/>
            <person name="Okwuonu G."/>
            <person name="Ongeri F."/>
            <person name="Pham C."/>
            <person name="Simmons D."/>
            <person name="Wilczek-Boney K."/>
            <person name="Hale W."/>
            <person name="Jakkamsetti A."/>
            <person name="Pham P."/>
            <person name="Ruth R."/>
            <person name="San Lucas F."/>
            <person name="Warren J."/>
            <person name="Zhang J."/>
            <person name="Zhao Z."/>
            <person name="Zhou C."/>
            <person name="Zhu D."/>
            <person name="Lee S."/>
            <person name="Bess C."/>
            <person name="Blankenburg K."/>
            <person name="Forbes L."/>
            <person name="Fu Q."/>
            <person name="Gubbala S."/>
            <person name="Hirani K."/>
            <person name="Jayaseelan J.C."/>
            <person name="Lara F."/>
            <person name="Munidasa M."/>
            <person name="Palculict T."/>
            <person name="Patil S."/>
            <person name="Pu L.-L."/>
            <person name="Saada N."/>
            <person name="Tang L."/>
            <person name="Weissenberger G."/>
            <person name="Zhu Y."/>
            <person name="Hemphill L."/>
            <person name="Shang Y."/>
            <person name="Youmans B."/>
            <person name="Ayvaz T."/>
            <person name="Ross M."/>
            <person name="Santibanez J."/>
            <person name="Aqrawi P."/>
            <person name="Gross S."/>
            <person name="Joshi V."/>
            <person name="Fowler G."/>
            <person name="Nazareth L."/>
            <person name="Reid J."/>
            <person name="Worley K."/>
            <person name="Petrosino J."/>
            <person name="Highlander S."/>
            <person name="Gibbs R."/>
        </authorList>
    </citation>
    <scope>NUCLEOTIDE SEQUENCE [LARGE SCALE GENOMIC DNA]</scope>
    <source>
        <strain evidence="1 2">ATCC 33394</strain>
    </source>
</reference>
<dbReference type="EMBL" id="AEWV01000041">
    <property type="protein sequence ID" value="EGC16494.1"/>
    <property type="molecule type" value="Genomic_DNA"/>
</dbReference>
<sequence length="49" mass="5560">MNVQAAFLCPKKQPAPRQSKKQIPIITTLDFTNPNVKFKLLNVFATTQE</sequence>
<evidence type="ECO:0000313" key="1">
    <source>
        <dbReference type="EMBL" id="EGC16494.1"/>
    </source>
</evidence>
<comment type="caution">
    <text evidence="1">The sequence shown here is derived from an EMBL/GenBank/DDBJ whole genome shotgun (WGS) entry which is preliminary data.</text>
</comment>
<name>F0F1V3_9NEIS</name>
<dbReference type="AlphaFoldDB" id="F0F1V3"/>
<dbReference type="HOGENOM" id="CLU_3136653_0_0_4"/>
<accession>F0F1V3</accession>
<proteinExistence type="predicted"/>
<dbReference type="STRING" id="888741.HMPREF9098_2088"/>
<organism evidence="1 2">
    <name type="scientific">Kingella denitrificans ATCC 33394</name>
    <dbReference type="NCBI Taxonomy" id="888741"/>
    <lineage>
        <taxon>Bacteria</taxon>
        <taxon>Pseudomonadati</taxon>
        <taxon>Pseudomonadota</taxon>
        <taxon>Betaproteobacteria</taxon>
        <taxon>Neisseriales</taxon>
        <taxon>Neisseriaceae</taxon>
        <taxon>Kingella</taxon>
    </lineage>
</organism>